<organism evidence="2 3">
    <name type="scientific">Kosakonia cowanii JCM 10956 = DSM 18146</name>
    <dbReference type="NCBI Taxonomy" id="1300165"/>
    <lineage>
        <taxon>Bacteria</taxon>
        <taxon>Pseudomonadati</taxon>
        <taxon>Pseudomonadota</taxon>
        <taxon>Gammaproteobacteria</taxon>
        <taxon>Enterobacterales</taxon>
        <taxon>Enterobacteriaceae</taxon>
        <taxon>Kosakonia</taxon>
    </lineage>
</organism>
<dbReference type="Pfam" id="PF24693">
    <property type="entry name" value="DUF7660"/>
    <property type="match status" value="1"/>
</dbReference>
<name>A0A807LE17_9ENTR</name>
<evidence type="ECO:0000259" key="1">
    <source>
        <dbReference type="Pfam" id="PF24693"/>
    </source>
</evidence>
<dbReference type="EMBL" id="CP019445">
    <property type="protein sequence ID" value="APZ04541.1"/>
    <property type="molecule type" value="Genomic_DNA"/>
</dbReference>
<dbReference type="RefSeq" id="WP_054803738.1">
    <property type="nucleotide sequence ID" value="NZ_CP019445.1"/>
</dbReference>
<protein>
    <recommendedName>
        <fullName evidence="1">DUF7660 domain-containing protein</fullName>
    </recommendedName>
</protein>
<accession>A0A807LE17</accession>
<proteinExistence type="predicted"/>
<evidence type="ECO:0000313" key="3">
    <source>
        <dbReference type="Proteomes" id="UP000187148"/>
    </source>
</evidence>
<keyword evidence="3" id="KW-1185">Reference proteome</keyword>
<dbReference type="AlphaFoldDB" id="A0A807LE17"/>
<dbReference type="Proteomes" id="UP000187148">
    <property type="component" value="Chromosome"/>
</dbReference>
<dbReference type="InterPro" id="IPR056077">
    <property type="entry name" value="DUF7660"/>
</dbReference>
<evidence type="ECO:0000313" key="2">
    <source>
        <dbReference type="EMBL" id="APZ04541.1"/>
    </source>
</evidence>
<gene>
    <name evidence="2" type="ORF">BWI95_05460</name>
</gene>
<reference evidence="2 3" key="1">
    <citation type="submission" date="2017-01" db="EMBL/GenBank/DDBJ databases">
        <authorList>
            <person name="Cao J.-M."/>
        </authorList>
    </citation>
    <scope>NUCLEOTIDE SEQUENCE [LARGE SCALE GENOMIC DNA]</scope>
    <source>
        <strain evidence="2 3">888-76</strain>
    </source>
</reference>
<dbReference type="KEGG" id="kco:BWI95_05460"/>
<sequence length="82" mass="9845">MIPYDKEIKSKADFLTFLTLYNQDLKSCPEEWSNRDLPSFLDALKEWIEDMEQYYINTKQEVPLDISWKVLSDMLMAARVYE</sequence>
<feature type="domain" description="DUF7660" evidence="1">
    <location>
        <begin position="10"/>
        <end position="82"/>
    </location>
</feature>